<evidence type="ECO:0000259" key="2">
    <source>
        <dbReference type="Pfam" id="PF14200"/>
    </source>
</evidence>
<accession>A0A7Y7E7Z7</accession>
<evidence type="ECO:0000313" key="4">
    <source>
        <dbReference type="Proteomes" id="UP000587462"/>
    </source>
</evidence>
<dbReference type="CDD" id="cd00161">
    <property type="entry name" value="beta-trefoil_Ricin-like"/>
    <property type="match status" value="1"/>
</dbReference>
<dbReference type="Gene3D" id="2.80.10.50">
    <property type="match status" value="2"/>
</dbReference>
<feature type="signal peptide" evidence="1">
    <location>
        <begin position="1"/>
        <end position="27"/>
    </location>
</feature>
<reference evidence="3 4" key="1">
    <citation type="submission" date="2020-04" db="EMBL/GenBank/DDBJ databases">
        <title>Draft Genome Sequence of Streptomyces morookaense DSM 40503, an 8-azaguanine-producing strain.</title>
        <authorList>
            <person name="Qi J."/>
            <person name="Gao J.-M."/>
        </authorList>
    </citation>
    <scope>NUCLEOTIDE SEQUENCE [LARGE SCALE GENOMIC DNA]</scope>
    <source>
        <strain evidence="3 4">DSM 40503</strain>
    </source>
</reference>
<evidence type="ECO:0000256" key="1">
    <source>
        <dbReference type="SAM" id="SignalP"/>
    </source>
</evidence>
<dbReference type="Proteomes" id="UP000587462">
    <property type="component" value="Unassembled WGS sequence"/>
</dbReference>
<comment type="caution">
    <text evidence="3">The sequence shown here is derived from an EMBL/GenBank/DDBJ whole genome shotgun (WGS) entry which is preliminary data.</text>
</comment>
<dbReference type="EMBL" id="JABBXF010000030">
    <property type="protein sequence ID" value="NVK78916.1"/>
    <property type="molecule type" value="Genomic_DNA"/>
</dbReference>
<feature type="chain" id="PRO_5030661748" evidence="1">
    <location>
        <begin position="28"/>
        <end position="175"/>
    </location>
</feature>
<protein>
    <submittedName>
        <fullName evidence="3">RICIN domain-containing protein</fullName>
    </submittedName>
</protein>
<evidence type="ECO:0000313" key="3">
    <source>
        <dbReference type="EMBL" id="NVK78916.1"/>
    </source>
</evidence>
<dbReference type="InterPro" id="IPR035992">
    <property type="entry name" value="Ricin_B-like_lectins"/>
</dbReference>
<proteinExistence type="predicted"/>
<keyword evidence="4" id="KW-1185">Reference proteome</keyword>
<gene>
    <name evidence="3" type="ORF">HG542_14720</name>
</gene>
<dbReference type="InterPro" id="IPR000772">
    <property type="entry name" value="Ricin_B_lectin"/>
</dbReference>
<dbReference type="AlphaFoldDB" id="A0A7Y7E7Z7"/>
<dbReference type="SUPFAM" id="SSF50370">
    <property type="entry name" value="Ricin B-like lectins"/>
    <property type="match status" value="1"/>
</dbReference>
<dbReference type="Pfam" id="PF14200">
    <property type="entry name" value="RicinB_lectin_2"/>
    <property type="match status" value="1"/>
</dbReference>
<keyword evidence="1" id="KW-0732">Signal</keyword>
<dbReference type="RefSeq" id="WP_171081481.1">
    <property type="nucleotide sequence ID" value="NZ_BNBU01000006.1"/>
</dbReference>
<dbReference type="PROSITE" id="PS50231">
    <property type="entry name" value="RICIN_B_LECTIN"/>
    <property type="match status" value="1"/>
</dbReference>
<feature type="domain" description="Ricin B lectin" evidence="2">
    <location>
        <begin position="36"/>
        <end position="103"/>
    </location>
</feature>
<organism evidence="3 4">
    <name type="scientific">Streptomyces morookaense</name>
    <name type="common">Streptoverticillium morookaense</name>
    <dbReference type="NCBI Taxonomy" id="1970"/>
    <lineage>
        <taxon>Bacteria</taxon>
        <taxon>Bacillati</taxon>
        <taxon>Actinomycetota</taxon>
        <taxon>Actinomycetes</taxon>
        <taxon>Kitasatosporales</taxon>
        <taxon>Streptomycetaceae</taxon>
        <taxon>Streptomyces</taxon>
    </lineage>
</organism>
<sequence>MSRIIRAGLAVGLSIAALASSATTAHADQPTDAYASVRLRAEHSGKCLTIEDGRIGDGAYVVQQSCAEGMDNQVFQLRSSGQGWISIQAKHSGRCLGVDDNGDVKQLWCSDATRQYWRVMLVEVAKDLYELRPLRPSEHLCMIIPNSSQDDGVRPVIHICNGANNTRWRLEPTAS</sequence>
<name>A0A7Y7E7Z7_STRMO</name>